<keyword evidence="1" id="KW-0479">Metal-binding</keyword>
<dbReference type="Gene3D" id="3.30.60.20">
    <property type="match status" value="1"/>
</dbReference>
<dbReference type="InterPro" id="IPR046349">
    <property type="entry name" value="C1-like_sf"/>
</dbReference>
<keyword evidence="2" id="KW-0862">Zinc</keyword>
<reference evidence="4" key="1">
    <citation type="submission" date="2025-08" db="UniProtKB">
        <authorList>
            <consortium name="Ensembl"/>
        </authorList>
    </citation>
    <scope>IDENTIFICATION</scope>
</reference>
<keyword evidence="5" id="KW-1185">Reference proteome</keyword>
<organism evidence="4 5">
    <name type="scientific">Neolamprologus brichardi</name>
    <name type="common">Fairy cichlid</name>
    <name type="synonym">Lamprologus brichardi</name>
    <dbReference type="NCBI Taxonomy" id="32507"/>
    <lineage>
        <taxon>Eukaryota</taxon>
        <taxon>Metazoa</taxon>
        <taxon>Chordata</taxon>
        <taxon>Craniata</taxon>
        <taxon>Vertebrata</taxon>
        <taxon>Euteleostomi</taxon>
        <taxon>Actinopterygii</taxon>
        <taxon>Neopterygii</taxon>
        <taxon>Teleostei</taxon>
        <taxon>Neoteleostei</taxon>
        <taxon>Acanthomorphata</taxon>
        <taxon>Ovalentaria</taxon>
        <taxon>Cichlomorphae</taxon>
        <taxon>Cichliformes</taxon>
        <taxon>Cichlidae</taxon>
        <taxon>African cichlids</taxon>
        <taxon>Pseudocrenilabrinae</taxon>
        <taxon>Lamprologini</taxon>
        <taxon>Neolamprologus</taxon>
    </lineage>
</organism>
<proteinExistence type="predicted"/>
<evidence type="ECO:0000256" key="2">
    <source>
        <dbReference type="ARBA" id="ARBA00022833"/>
    </source>
</evidence>
<protein>
    <recommendedName>
        <fullName evidence="3">Phorbol-ester/DAG-type domain-containing protein</fullName>
    </recommendedName>
</protein>
<dbReference type="SMART" id="SM00109">
    <property type="entry name" value="C1"/>
    <property type="match status" value="1"/>
</dbReference>
<sequence length="148" mass="16870">MEPVPHGDRGSYINHRGHEFILALYHFPSSCEVCSRPLWDFFKPPPALECRCCHAKFHKDHLDKKENVIVPCKGQRDSQPQLRIIYISLLLCHSPCIHFCKPPPPNIRLSHVTRAPSKPPSLFPPPASRPRGFLPSVLSQLAFYSANR</sequence>
<dbReference type="PROSITE" id="PS50081">
    <property type="entry name" value="ZF_DAG_PE_2"/>
    <property type="match status" value="1"/>
</dbReference>
<evidence type="ECO:0000313" key="5">
    <source>
        <dbReference type="Proteomes" id="UP000261580"/>
    </source>
</evidence>
<reference evidence="4" key="2">
    <citation type="submission" date="2025-09" db="UniProtKB">
        <authorList>
            <consortium name="Ensembl"/>
        </authorList>
    </citation>
    <scope>IDENTIFICATION</scope>
</reference>
<evidence type="ECO:0000259" key="3">
    <source>
        <dbReference type="PROSITE" id="PS50081"/>
    </source>
</evidence>
<dbReference type="STRING" id="32507.ENSNBRP00000026810"/>
<accession>A0A3Q4HSN4</accession>
<feature type="domain" description="Phorbol-ester/DAG-type" evidence="3">
    <location>
        <begin position="17"/>
        <end position="72"/>
    </location>
</feature>
<dbReference type="Proteomes" id="UP000261580">
    <property type="component" value="Unassembled WGS sequence"/>
</dbReference>
<evidence type="ECO:0000313" key="4">
    <source>
        <dbReference type="Ensembl" id="ENSNBRP00000026810.1"/>
    </source>
</evidence>
<dbReference type="AlphaFoldDB" id="A0A3Q4HSN4"/>
<dbReference type="SUPFAM" id="SSF57889">
    <property type="entry name" value="Cysteine-rich domain"/>
    <property type="match status" value="1"/>
</dbReference>
<dbReference type="GO" id="GO:0046872">
    <property type="term" value="F:metal ion binding"/>
    <property type="evidence" value="ECO:0007669"/>
    <property type="project" value="UniProtKB-KW"/>
</dbReference>
<dbReference type="InterPro" id="IPR002219">
    <property type="entry name" value="PKC_DAG/PE"/>
</dbReference>
<dbReference type="OMA" id="CHAKFHK"/>
<name>A0A3Q4HSN4_NEOBR</name>
<dbReference type="GeneTree" id="ENSGT00940000178564"/>
<evidence type="ECO:0000256" key="1">
    <source>
        <dbReference type="ARBA" id="ARBA00022723"/>
    </source>
</evidence>
<dbReference type="Ensembl" id="ENSNBRT00000027517.1">
    <property type="protein sequence ID" value="ENSNBRP00000026810.1"/>
    <property type="gene ID" value="ENSNBRG00000020479.1"/>
</dbReference>